<organism evidence="1 2">
    <name type="scientific">Stieleria bergensis</name>
    <dbReference type="NCBI Taxonomy" id="2528025"/>
    <lineage>
        <taxon>Bacteria</taxon>
        <taxon>Pseudomonadati</taxon>
        <taxon>Planctomycetota</taxon>
        <taxon>Planctomycetia</taxon>
        <taxon>Pirellulales</taxon>
        <taxon>Pirellulaceae</taxon>
        <taxon>Stieleria</taxon>
    </lineage>
</organism>
<dbReference type="Proteomes" id="UP000315003">
    <property type="component" value="Chromosome"/>
</dbReference>
<dbReference type="AlphaFoldDB" id="A0A517SPL3"/>
<keyword evidence="2" id="KW-1185">Reference proteome</keyword>
<sequence length="233" mass="25964">MIRLVLAGCALIGFGFTIHYNLQRFHLQRVHQELNDRVGLLKIDDPKQVAVMGIPFLPEEIPPGVQKAHVWKFRVYCPSKFDGRSRTYRGLIRPDSPYSAGGSSGGLFGGGNQEPEEITSMVSMVKSDGQWTICYRQGGGSSSFSASDELGLDDINELLVEPIVEPGQTRVFNANEAICLFRIRHKEEAVDRSGKPQPGLYQGFAAYLFSQQIEQPFDDWAKGNIETLEEGLR</sequence>
<evidence type="ECO:0000313" key="1">
    <source>
        <dbReference type="EMBL" id="QDT58064.1"/>
    </source>
</evidence>
<protein>
    <submittedName>
        <fullName evidence="1">Uncharacterized protein</fullName>
    </submittedName>
</protein>
<dbReference type="EMBL" id="CP036272">
    <property type="protein sequence ID" value="QDT58064.1"/>
    <property type="molecule type" value="Genomic_DNA"/>
</dbReference>
<accession>A0A517SPL3</accession>
<dbReference type="OrthoDB" id="282934at2"/>
<evidence type="ECO:0000313" key="2">
    <source>
        <dbReference type="Proteomes" id="UP000315003"/>
    </source>
</evidence>
<reference evidence="1 2" key="1">
    <citation type="submission" date="2019-02" db="EMBL/GenBank/DDBJ databases">
        <title>Deep-cultivation of Planctomycetes and their phenomic and genomic characterization uncovers novel biology.</title>
        <authorList>
            <person name="Wiegand S."/>
            <person name="Jogler M."/>
            <person name="Boedeker C."/>
            <person name="Pinto D."/>
            <person name="Vollmers J."/>
            <person name="Rivas-Marin E."/>
            <person name="Kohn T."/>
            <person name="Peeters S.H."/>
            <person name="Heuer A."/>
            <person name="Rast P."/>
            <person name="Oberbeckmann S."/>
            <person name="Bunk B."/>
            <person name="Jeske O."/>
            <person name="Meyerdierks A."/>
            <person name="Storesund J.E."/>
            <person name="Kallscheuer N."/>
            <person name="Luecker S."/>
            <person name="Lage O.M."/>
            <person name="Pohl T."/>
            <person name="Merkel B.J."/>
            <person name="Hornburger P."/>
            <person name="Mueller R.-W."/>
            <person name="Bruemmer F."/>
            <person name="Labrenz M."/>
            <person name="Spormann A.M."/>
            <person name="Op den Camp H."/>
            <person name="Overmann J."/>
            <person name="Amann R."/>
            <person name="Jetten M.S.M."/>
            <person name="Mascher T."/>
            <person name="Medema M.H."/>
            <person name="Devos D.P."/>
            <person name="Kaster A.-K."/>
            <person name="Ovreas L."/>
            <person name="Rohde M."/>
            <person name="Galperin M.Y."/>
            <person name="Jogler C."/>
        </authorList>
    </citation>
    <scope>NUCLEOTIDE SEQUENCE [LARGE SCALE GENOMIC DNA]</scope>
    <source>
        <strain evidence="1 2">SV_7m_r</strain>
    </source>
</reference>
<proteinExistence type="predicted"/>
<gene>
    <name evidence="1" type="ORF">SV7mr_05530</name>
</gene>
<name>A0A517SPL3_9BACT</name>